<dbReference type="SUPFAM" id="SSF53244">
    <property type="entry name" value="MurD-like peptide ligases, peptide-binding domain"/>
    <property type="match status" value="1"/>
</dbReference>
<evidence type="ECO:0000313" key="12">
    <source>
        <dbReference type="Proteomes" id="UP000282460"/>
    </source>
</evidence>
<dbReference type="EMBL" id="RCWJ01000001">
    <property type="protein sequence ID" value="RLQ86287.1"/>
    <property type="molecule type" value="Genomic_DNA"/>
</dbReference>
<evidence type="ECO:0000256" key="7">
    <source>
        <dbReference type="HAMAP-Rule" id="MF_00639"/>
    </source>
</evidence>
<comment type="function">
    <text evidence="7 8">Cell wall formation. Catalyzes the addition of glutamate to the nucleotide precursor UDP-N-acetylmuramoyl-L-alanine (UMA).</text>
</comment>
<dbReference type="PANTHER" id="PTHR43692:SF1">
    <property type="entry name" value="UDP-N-ACETYLMURAMOYLALANINE--D-GLUTAMATE LIGASE"/>
    <property type="match status" value="1"/>
</dbReference>
<organism evidence="11 12">
    <name type="scientific">Mycetocola zhadangensis</name>
    <dbReference type="NCBI Taxonomy" id="1164595"/>
    <lineage>
        <taxon>Bacteria</taxon>
        <taxon>Bacillati</taxon>
        <taxon>Actinomycetota</taxon>
        <taxon>Actinomycetes</taxon>
        <taxon>Micrococcales</taxon>
        <taxon>Microbacteriaceae</taxon>
        <taxon>Mycetocola</taxon>
    </lineage>
</organism>
<dbReference type="RefSeq" id="WP_121658647.1">
    <property type="nucleotide sequence ID" value="NZ_BMEK01000001.1"/>
</dbReference>
<protein>
    <recommendedName>
        <fullName evidence="7 8">UDP-N-acetylmuramoylalanine--D-glutamate ligase</fullName>
        <ecNumber evidence="7 8">6.3.2.9</ecNumber>
    </recommendedName>
    <alternativeName>
        <fullName evidence="7">D-glutamic acid-adding enzyme</fullName>
    </alternativeName>
    <alternativeName>
        <fullName evidence="7">UDP-N-acetylmuramoyl-L-alanyl-D-glutamate synthetase</fullName>
    </alternativeName>
</protein>
<comment type="pathway">
    <text evidence="2 7 8">Cell wall biogenesis; peptidoglycan biosynthesis.</text>
</comment>
<evidence type="ECO:0000256" key="3">
    <source>
        <dbReference type="ARBA" id="ARBA00022490"/>
    </source>
</evidence>
<keyword evidence="4 7" id="KW-0436">Ligase</keyword>
<evidence type="ECO:0000313" key="11">
    <source>
        <dbReference type="EMBL" id="RLQ86287.1"/>
    </source>
</evidence>
<dbReference type="Gene3D" id="3.90.190.20">
    <property type="entry name" value="Mur ligase, C-terminal domain"/>
    <property type="match status" value="1"/>
</dbReference>
<evidence type="ECO:0000256" key="5">
    <source>
        <dbReference type="ARBA" id="ARBA00022741"/>
    </source>
</evidence>
<dbReference type="Gene3D" id="3.40.50.720">
    <property type="entry name" value="NAD(P)-binding Rossmann-like Domain"/>
    <property type="match status" value="1"/>
</dbReference>
<keyword evidence="7 8" id="KW-0961">Cell wall biogenesis/degradation</keyword>
<evidence type="ECO:0000256" key="1">
    <source>
        <dbReference type="ARBA" id="ARBA00004496"/>
    </source>
</evidence>
<feature type="domain" description="Mur ligase C-terminal" evidence="9">
    <location>
        <begin position="347"/>
        <end position="466"/>
    </location>
</feature>
<keyword evidence="6 7" id="KW-0067">ATP-binding</keyword>
<dbReference type="SUPFAM" id="SSF53623">
    <property type="entry name" value="MurD-like peptide ligases, catalytic domain"/>
    <property type="match status" value="1"/>
</dbReference>
<dbReference type="GO" id="GO:0005737">
    <property type="term" value="C:cytoplasm"/>
    <property type="evidence" value="ECO:0007669"/>
    <property type="project" value="UniProtKB-SubCell"/>
</dbReference>
<dbReference type="GO" id="GO:0005524">
    <property type="term" value="F:ATP binding"/>
    <property type="evidence" value="ECO:0007669"/>
    <property type="project" value="UniProtKB-UniRule"/>
</dbReference>
<dbReference type="InterPro" id="IPR004101">
    <property type="entry name" value="Mur_ligase_C"/>
</dbReference>
<comment type="similarity">
    <text evidence="7">Belongs to the MurCDEF family.</text>
</comment>
<dbReference type="Gene3D" id="3.40.1190.10">
    <property type="entry name" value="Mur-like, catalytic domain"/>
    <property type="match status" value="1"/>
</dbReference>
<dbReference type="InterPro" id="IPR036615">
    <property type="entry name" value="Mur_ligase_C_dom_sf"/>
</dbReference>
<dbReference type="GO" id="GO:0008360">
    <property type="term" value="P:regulation of cell shape"/>
    <property type="evidence" value="ECO:0007669"/>
    <property type="project" value="UniProtKB-KW"/>
</dbReference>
<keyword evidence="5 7" id="KW-0547">Nucleotide-binding</keyword>
<dbReference type="GO" id="GO:0051301">
    <property type="term" value="P:cell division"/>
    <property type="evidence" value="ECO:0007669"/>
    <property type="project" value="UniProtKB-KW"/>
</dbReference>
<dbReference type="Pfam" id="PF08245">
    <property type="entry name" value="Mur_ligase_M"/>
    <property type="match status" value="1"/>
</dbReference>
<evidence type="ECO:0000256" key="8">
    <source>
        <dbReference type="RuleBase" id="RU003664"/>
    </source>
</evidence>
<evidence type="ECO:0000259" key="10">
    <source>
        <dbReference type="Pfam" id="PF08245"/>
    </source>
</evidence>
<dbReference type="GO" id="GO:0008764">
    <property type="term" value="F:UDP-N-acetylmuramoylalanine-D-glutamate ligase activity"/>
    <property type="evidence" value="ECO:0007669"/>
    <property type="project" value="UniProtKB-UniRule"/>
</dbReference>
<dbReference type="OrthoDB" id="9809796at2"/>
<keyword evidence="12" id="KW-1185">Reference proteome</keyword>
<reference evidence="11 12" key="1">
    <citation type="submission" date="2018-10" db="EMBL/GenBank/DDBJ databases">
        <authorList>
            <person name="Li J."/>
        </authorList>
    </citation>
    <scope>NUCLEOTIDE SEQUENCE [LARGE SCALE GENOMIC DNA]</scope>
    <source>
        <strain evidence="11 12">ZD1-4</strain>
    </source>
</reference>
<name>A0A3L7J6G8_9MICO</name>
<dbReference type="HAMAP" id="MF_00639">
    <property type="entry name" value="MurD"/>
    <property type="match status" value="1"/>
</dbReference>
<dbReference type="SUPFAM" id="SSF51984">
    <property type="entry name" value="MurCD N-terminal domain"/>
    <property type="match status" value="1"/>
</dbReference>
<proteinExistence type="inferred from homology"/>
<dbReference type="Proteomes" id="UP000282460">
    <property type="component" value="Unassembled WGS sequence"/>
</dbReference>
<keyword evidence="7 8" id="KW-0131">Cell cycle</keyword>
<dbReference type="NCBIfam" id="TIGR01087">
    <property type="entry name" value="murD"/>
    <property type="match status" value="1"/>
</dbReference>
<keyword evidence="7 8" id="KW-0573">Peptidoglycan synthesis</keyword>
<keyword evidence="3 7" id="KW-0963">Cytoplasm</keyword>
<keyword evidence="7 8" id="KW-0133">Cell shape</keyword>
<dbReference type="Pfam" id="PF02875">
    <property type="entry name" value="Mur_ligase_C"/>
    <property type="match status" value="1"/>
</dbReference>
<keyword evidence="7 8" id="KW-0132">Cell division</keyword>
<dbReference type="GO" id="GO:0071555">
    <property type="term" value="P:cell wall organization"/>
    <property type="evidence" value="ECO:0007669"/>
    <property type="project" value="UniProtKB-KW"/>
</dbReference>
<dbReference type="PANTHER" id="PTHR43692">
    <property type="entry name" value="UDP-N-ACETYLMURAMOYLALANINE--D-GLUTAMATE LIGASE"/>
    <property type="match status" value="1"/>
</dbReference>
<dbReference type="GO" id="GO:0009252">
    <property type="term" value="P:peptidoglycan biosynthetic process"/>
    <property type="evidence" value="ECO:0007669"/>
    <property type="project" value="UniProtKB-UniRule"/>
</dbReference>
<dbReference type="InterPro" id="IPR036565">
    <property type="entry name" value="Mur-like_cat_sf"/>
</dbReference>
<accession>A0A3L7J6G8</accession>
<comment type="caution">
    <text evidence="11">The sequence shown here is derived from an EMBL/GenBank/DDBJ whole genome shotgun (WGS) entry which is preliminary data.</text>
</comment>
<comment type="subcellular location">
    <subcellularLocation>
        <location evidence="1 7 8">Cytoplasm</location>
    </subcellularLocation>
</comment>
<feature type="domain" description="Mur ligase central" evidence="10">
    <location>
        <begin position="131"/>
        <end position="324"/>
    </location>
</feature>
<dbReference type="InterPro" id="IPR005762">
    <property type="entry name" value="MurD"/>
</dbReference>
<comment type="catalytic activity">
    <reaction evidence="7 8">
        <text>UDP-N-acetyl-alpha-D-muramoyl-L-alanine + D-glutamate + ATP = UDP-N-acetyl-alpha-D-muramoyl-L-alanyl-D-glutamate + ADP + phosphate + H(+)</text>
        <dbReference type="Rhea" id="RHEA:16429"/>
        <dbReference type="ChEBI" id="CHEBI:15378"/>
        <dbReference type="ChEBI" id="CHEBI:29986"/>
        <dbReference type="ChEBI" id="CHEBI:30616"/>
        <dbReference type="ChEBI" id="CHEBI:43474"/>
        <dbReference type="ChEBI" id="CHEBI:83898"/>
        <dbReference type="ChEBI" id="CHEBI:83900"/>
        <dbReference type="ChEBI" id="CHEBI:456216"/>
        <dbReference type="EC" id="6.3.2.9"/>
    </reaction>
</comment>
<evidence type="ECO:0000256" key="2">
    <source>
        <dbReference type="ARBA" id="ARBA00004752"/>
    </source>
</evidence>
<dbReference type="EC" id="6.3.2.9" evidence="7 8"/>
<dbReference type="InterPro" id="IPR013221">
    <property type="entry name" value="Mur_ligase_cen"/>
</dbReference>
<dbReference type="AlphaFoldDB" id="A0A3L7J6G8"/>
<evidence type="ECO:0000256" key="6">
    <source>
        <dbReference type="ARBA" id="ARBA00022840"/>
    </source>
</evidence>
<dbReference type="UniPathway" id="UPA00219"/>
<evidence type="ECO:0000259" key="9">
    <source>
        <dbReference type="Pfam" id="PF02875"/>
    </source>
</evidence>
<sequence>MSDRLNSLTSWHANWKGLRVAVLGLGVTGFAAADTLAELGADVLVLAPEGDNERAGLVGVIGARLVQTDLSQVPVDLDEHHPEVLIVSPGFHPDHPLLEWAARNQVTVWGDIELAWRVRDKTGTPAEWILVTGTNGKTTTVQLAAAMLAEAGLRVAPCGNIGVPVLDAVRDPQGFDVFVVELSSYQLHYLGAQAGPDFVTPFSSACLNIALDHIDWHGSFDAYVAAKGQVYDRTRVACVYNKSDSRTEALLRDADVEEGARAIGFDLGVPGPSDFGIVDGIVVDRAFLEERSTSALEVTTVADLDAAGLAAPHIVANVLAASALARSYGVTPAQVRSALNKFRLDAHRIQPVLTRNNISWINDSKATNPHAANASLGAYPSVVWILGGLLKGVDVGDLVARHSDRLRGAVIIGKDRSAILGAFERHAPHVPLAEVDADHTEDVMPQAVDLASRLAVAGDVVLLAPAAASMDQFTDYAERGRLFSNAVRERWEGEADERPTNQPFA</sequence>
<gene>
    <name evidence="7" type="primary">murD</name>
    <name evidence="11" type="ORF">D9V28_05530</name>
</gene>
<feature type="binding site" evidence="7">
    <location>
        <begin position="133"/>
        <end position="139"/>
    </location>
    <ligand>
        <name>ATP</name>
        <dbReference type="ChEBI" id="CHEBI:30616"/>
    </ligand>
</feature>
<evidence type="ECO:0000256" key="4">
    <source>
        <dbReference type="ARBA" id="ARBA00022598"/>
    </source>
</evidence>